<dbReference type="AlphaFoldDB" id="A0A0E9V835"/>
<organism evidence="1">
    <name type="scientific">Anguilla anguilla</name>
    <name type="common">European freshwater eel</name>
    <name type="synonym">Muraena anguilla</name>
    <dbReference type="NCBI Taxonomy" id="7936"/>
    <lineage>
        <taxon>Eukaryota</taxon>
        <taxon>Metazoa</taxon>
        <taxon>Chordata</taxon>
        <taxon>Craniata</taxon>
        <taxon>Vertebrata</taxon>
        <taxon>Euteleostomi</taxon>
        <taxon>Actinopterygii</taxon>
        <taxon>Neopterygii</taxon>
        <taxon>Teleostei</taxon>
        <taxon>Anguilliformes</taxon>
        <taxon>Anguillidae</taxon>
        <taxon>Anguilla</taxon>
    </lineage>
</organism>
<name>A0A0E9V835_ANGAN</name>
<reference evidence="1" key="1">
    <citation type="submission" date="2014-11" db="EMBL/GenBank/DDBJ databases">
        <authorList>
            <person name="Amaro Gonzalez C."/>
        </authorList>
    </citation>
    <scope>NUCLEOTIDE SEQUENCE</scope>
</reference>
<dbReference type="EMBL" id="GBXM01034401">
    <property type="protein sequence ID" value="JAH74176.1"/>
    <property type="molecule type" value="Transcribed_RNA"/>
</dbReference>
<evidence type="ECO:0000313" key="1">
    <source>
        <dbReference type="EMBL" id="JAH74176.1"/>
    </source>
</evidence>
<protein>
    <submittedName>
        <fullName evidence="1">Uncharacterized protein</fullName>
    </submittedName>
</protein>
<accession>A0A0E9V835</accession>
<sequence length="40" mass="5002">MTPRRTALWIWWCSCSREPDHLRQETVLRQHYSQSVYGHW</sequence>
<proteinExistence type="predicted"/>
<reference evidence="1" key="2">
    <citation type="journal article" date="2015" name="Fish Shellfish Immunol.">
        <title>Early steps in the European eel (Anguilla anguilla)-Vibrio vulnificus interaction in the gills: Role of the RtxA13 toxin.</title>
        <authorList>
            <person name="Callol A."/>
            <person name="Pajuelo D."/>
            <person name="Ebbesson L."/>
            <person name="Teles M."/>
            <person name="MacKenzie S."/>
            <person name="Amaro C."/>
        </authorList>
    </citation>
    <scope>NUCLEOTIDE SEQUENCE</scope>
</reference>